<dbReference type="SMART" id="SM00283">
    <property type="entry name" value="MA"/>
    <property type="match status" value="1"/>
</dbReference>
<evidence type="ECO:0000256" key="3">
    <source>
        <dbReference type="SAM" id="Phobius"/>
    </source>
</evidence>
<evidence type="ECO:0000259" key="4">
    <source>
        <dbReference type="PROSITE" id="PS50111"/>
    </source>
</evidence>
<reference evidence="6" key="1">
    <citation type="journal article" date="2019" name="Int. J. Syst. Evol. Microbiol.">
        <title>The Global Catalogue of Microorganisms (GCM) 10K type strain sequencing project: providing services to taxonomists for standard genome sequencing and annotation.</title>
        <authorList>
            <consortium name="The Broad Institute Genomics Platform"/>
            <consortium name="The Broad Institute Genome Sequencing Center for Infectious Disease"/>
            <person name="Wu L."/>
            <person name="Ma J."/>
        </authorList>
    </citation>
    <scope>NUCLEOTIDE SEQUENCE [LARGE SCALE GENOMIC DNA]</scope>
    <source>
        <strain evidence="6">LMG 29894</strain>
    </source>
</reference>
<dbReference type="SUPFAM" id="SSF58104">
    <property type="entry name" value="Methyl-accepting chemotaxis protein (MCP) signaling domain"/>
    <property type="match status" value="1"/>
</dbReference>
<dbReference type="EMBL" id="JBHSBU010000001">
    <property type="protein sequence ID" value="MFC4161396.1"/>
    <property type="molecule type" value="Genomic_DNA"/>
</dbReference>
<evidence type="ECO:0000256" key="2">
    <source>
        <dbReference type="PROSITE-ProRule" id="PRU00284"/>
    </source>
</evidence>
<dbReference type="RefSeq" id="WP_378167289.1">
    <property type="nucleotide sequence ID" value="NZ_JBHSBU010000001.1"/>
</dbReference>
<protein>
    <submittedName>
        <fullName evidence="5">Methyl-accepting chemotaxis protein</fullName>
    </submittedName>
</protein>
<keyword evidence="6" id="KW-1185">Reference proteome</keyword>
<dbReference type="PANTHER" id="PTHR32089">
    <property type="entry name" value="METHYL-ACCEPTING CHEMOTAXIS PROTEIN MCPB"/>
    <property type="match status" value="1"/>
</dbReference>
<feature type="domain" description="Methyl-accepting transducer" evidence="4">
    <location>
        <begin position="66"/>
        <end position="242"/>
    </location>
</feature>
<dbReference type="InterPro" id="IPR004089">
    <property type="entry name" value="MCPsignal_dom"/>
</dbReference>
<dbReference type="Proteomes" id="UP001595791">
    <property type="component" value="Unassembled WGS sequence"/>
</dbReference>
<feature type="transmembrane region" description="Helical" evidence="3">
    <location>
        <begin position="7"/>
        <end position="28"/>
    </location>
</feature>
<gene>
    <name evidence="5" type="ORF">ACFOW7_18835</name>
</gene>
<keyword evidence="3" id="KW-0812">Transmembrane</keyword>
<keyword evidence="1 2" id="KW-0807">Transducer</keyword>
<dbReference type="PANTHER" id="PTHR32089:SF112">
    <property type="entry name" value="LYSOZYME-LIKE PROTEIN-RELATED"/>
    <property type="match status" value="1"/>
</dbReference>
<evidence type="ECO:0000313" key="6">
    <source>
        <dbReference type="Proteomes" id="UP001595791"/>
    </source>
</evidence>
<keyword evidence="3" id="KW-0472">Membrane</keyword>
<name>A0ABV8MWJ8_9NEIS</name>
<accession>A0ABV8MWJ8</accession>
<evidence type="ECO:0000313" key="5">
    <source>
        <dbReference type="EMBL" id="MFC4161396.1"/>
    </source>
</evidence>
<comment type="caution">
    <text evidence="5">The sequence shown here is derived from an EMBL/GenBank/DDBJ whole genome shotgun (WGS) entry which is preliminary data.</text>
</comment>
<dbReference type="Gene3D" id="1.10.287.950">
    <property type="entry name" value="Methyl-accepting chemotaxis protein"/>
    <property type="match status" value="1"/>
</dbReference>
<dbReference type="Pfam" id="PF00015">
    <property type="entry name" value="MCPsignal"/>
    <property type="match status" value="1"/>
</dbReference>
<proteinExistence type="predicted"/>
<organism evidence="5 6">
    <name type="scientific">Chitinimonas lacunae</name>
    <dbReference type="NCBI Taxonomy" id="1963018"/>
    <lineage>
        <taxon>Bacteria</taxon>
        <taxon>Pseudomonadati</taxon>
        <taxon>Pseudomonadota</taxon>
        <taxon>Betaproteobacteria</taxon>
        <taxon>Neisseriales</taxon>
        <taxon>Chitinibacteraceae</taxon>
        <taxon>Chitinimonas</taxon>
    </lineage>
</organism>
<sequence length="383" mass="41617">MGIKHYLSTAGGWASIALPAVLLGIGLAVAGLDAWWVALPAWLALALPFWSRPAPLAPPDPVIQSTPPSQEAVVSYASLVAEESITGQEELARARELLEDAIHRLTSSFTQMANSARQQRAVALDTLGGSREGPSQLDALLEDISRTVALFDRQIDNASEAAQRIDQSMGEIAQQVGGMDQILTGLNTIAQKTHFLSLNANIEAARAGEAGRGFVVVAEEVLKLADYTRAFSEQIRQRMEAVHMAIDSMRRVVARLSQHDANMADDARQQMSKTTEELRRVHSDKLDALHVLGEMARQTEEGIADATMALQFQDLLNQLLGHAQQRLEQLSILSQSARPVLAQPQPDAEALADLQAALHAAPAKVRHNPVVQRTVQHGELELF</sequence>
<evidence type="ECO:0000256" key="1">
    <source>
        <dbReference type="ARBA" id="ARBA00023224"/>
    </source>
</evidence>
<keyword evidence="3" id="KW-1133">Transmembrane helix</keyword>
<dbReference type="PROSITE" id="PS50111">
    <property type="entry name" value="CHEMOTAXIS_TRANSDUC_2"/>
    <property type="match status" value="1"/>
</dbReference>